<dbReference type="OrthoDB" id="5598606at2759"/>
<name>A0A162ZR65_PHYB8</name>
<gene>
    <name evidence="1" type="ORF">PHYBLDRAFT_150157</name>
</gene>
<accession>A0A162ZR65</accession>
<keyword evidence="2" id="KW-1185">Reference proteome</keyword>
<dbReference type="AlphaFoldDB" id="A0A162ZR65"/>
<protein>
    <submittedName>
        <fullName evidence="1">Uncharacterized protein</fullName>
    </submittedName>
</protein>
<evidence type="ECO:0000313" key="2">
    <source>
        <dbReference type="Proteomes" id="UP000077315"/>
    </source>
</evidence>
<dbReference type="InParanoid" id="A0A162ZR65"/>
<dbReference type="GeneID" id="28993323"/>
<proteinExistence type="predicted"/>
<dbReference type="EMBL" id="KV440994">
    <property type="protein sequence ID" value="OAD68561.1"/>
    <property type="molecule type" value="Genomic_DNA"/>
</dbReference>
<dbReference type="RefSeq" id="XP_018286601.1">
    <property type="nucleotide sequence ID" value="XM_018432417.1"/>
</dbReference>
<dbReference type="VEuPathDB" id="FungiDB:PHYBLDRAFT_150157"/>
<dbReference type="Proteomes" id="UP000077315">
    <property type="component" value="Unassembled WGS sequence"/>
</dbReference>
<sequence>MLGVSSETIKHLIASIHQLIQMDLTNNDMRIGGIDANSQSIIVEIDESKFGKRKYYRGH</sequence>
<evidence type="ECO:0000313" key="1">
    <source>
        <dbReference type="EMBL" id="OAD68561.1"/>
    </source>
</evidence>
<reference evidence="2" key="1">
    <citation type="submission" date="2015-06" db="EMBL/GenBank/DDBJ databases">
        <title>Expansion of signal transduction pathways in fungi by whole-genome duplication.</title>
        <authorList>
            <consortium name="DOE Joint Genome Institute"/>
            <person name="Corrochano L.M."/>
            <person name="Kuo A."/>
            <person name="Marcet-Houben M."/>
            <person name="Polaino S."/>
            <person name="Salamov A."/>
            <person name="Villalobos J.M."/>
            <person name="Alvarez M.I."/>
            <person name="Avalos J."/>
            <person name="Benito E.P."/>
            <person name="Benoit I."/>
            <person name="Burger G."/>
            <person name="Camino L.P."/>
            <person name="Canovas D."/>
            <person name="Cerda-Olmedo E."/>
            <person name="Cheng J.-F."/>
            <person name="Dominguez A."/>
            <person name="Elias M."/>
            <person name="Eslava A.P."/>
            <person name="Glaser F."/>
            <person name="Grimwood J."/>
            <person name="Gutierrez G."/>
            <person name="Heitman J."/>
            <person name="Henrissat B."/>
            <person name="Iturriaga E.A."/>
            <person name="Lang B.F."/>
            <person name="Lavin J.L."/>
            <person name="Lee S."/>
            <person name="Li W."/>
            <person name="Lindquist E."/>
            <person name="Lopez-Garcia S."/>
            <person name="Luque E.M."/>
            <person name="Marcos A.T."/>
            <person name="Martin J."/>
            <person name="McCluskey K."/>
            <person name="Medina H.R."/>
            <person name="Miralles-Duran A."/>
            <person name="Miyazaki A."/>
            <person name="Munoz-Torres E."/>
            <person name="Oguiza J.A."/>
            <person name="Ohm R."/>
            <person name="Olmedo M."/>
            <person name="Orejas M."/>
            <person name="Ortiz-Castellanos L."/>
            <person name="Pisabarro A.G."/>
            <person name="Rodriguez-Romero J."/>
            <person name="Ruiz-Herrera J."/>
            <person name="Ruiz-Vazquez R."/>
            <person name="Sanz C."/>
            <person name="Schackwitz W."/>
            <person name="Schmutz J."/>
            <person name="Shahriari M."/>
            <person name="Shelest E."/>
            <person name="Silva-Franco F."/>
            <person name="Soanes D."/>
            <person name="Syed K."/>
            <person name="Tagua V.G."/>
            <person name="Talbot N.J."/>
            <person name="Thon M."/>
            <person name="De vries R.P."/>
            <person name="Wiebenga A."/>
            <person name="Yadav J.S."/>
            <person name="Braun E.L."/>
            <person name="Baker S."/>
            <person name="Garre V."/>
            <person name="Horwitz B."/>
            <person name="Torres-Martinez S."/>
            <person name="Idnurm A."/>
            <person name="Herrera-Estrella A."/>
            <person name="Gabaldon T."/>
            <person name="Grigoriev I.V."/>
        </authorList>
    </citation>
    <scope>NUCLEOTIDE SEQUENCE [LARGE SCALE GENOMIC DNA]</scope>
    <source>
        <strain evidence="2">NRRL 1555(-)</strain>
    </source>
</reference>
<organism evidence="1 2">
    <name type="scientific">Phycomyces blakesleeanus (strain ATCC 8743b / DSM 1359 / FGSC 10004 / NBRC 33097 / NRRL 1555)</name>
    <dbReference type="NCBI Taxonomy" id="763407"/>
    <lineage>
        <taxon>Eukaryota</taxon>
        <taxon>Fungi</taxon>
        <taxon>Fungi incertae sedis</taxon>
        <taxon>Mucoromycota</taxon>
        <taxon>Mucoromycotina</taxon>
        <taxon>Mucoromycetes</taxon>
        <taxon>Mucorales</taxon>
        <taxon>Phycomycetaceae</taxon>
        <taxon>Phycomyces</taxon>
    </lineage>
</organism>